<feature type="domain" description="T-SNARE coiled-coil homology" evidence="9">
    <location>
        <begin position="268"/>
        <end position="330"/>
    </location>
</feature>
<dbReference type="Gene3D" id="1.20.5.110">
    <property type="match status" value="1"/>
</dbReference>
<dbReference type="GO" id="GO:0016192">
    <property type="term" value="P:vesicle-mediated transport"/>
    <property type="evidence" value="ECO:0007669"/>
    <property type="project" value="InterPro"/>
</dbReference>
<feature type="region of interest" description="Disordered" evidence="6">
    <location>
        <begin position="1"/>
        <end position="20"/>
    </location>
</feature>
<dbReference type="GO" id="GO:0140268">
    <property type="term" value="C:endoplasmic reticulum-plasma membrane contact site"/>
    <property type="evidence" value="ECO:0007669"/>
    <property type="project" value="TreeGrafter"/>
</dbReference>
<dbReference type="InterPro" id="IPR036770">
    <property type="entry name" value="Ankyrin_rpt-contain_sf"/>
</dbReference>
<comment type="subcellular location">
    <subcellularLocation>
        <location evidence="1">Membrane</location>
        <topology evidence="1">Single-pass membrane protein</topology>
    </subcellularLocation>
</comment>
<feature type="region of interest" description="Disordered" evidence="6">
    <location>
        <begin position="726"/>
        <end position="786"/>
    </location>
</feature>
<evidence type="ECO:0000259" key="9">
    <source>
        <dbReference type="PROSITE" id="PS50192"/>
    </source>
</evidence>
<dbReference type="SUPFAM" id="SSF103657">
    <property type="entry name" value="BAR/IMD domain-like"/>
    <property type="match status" value="1"/>
</dbReference>
<dbReference type="Pfam" id="PF16016">
    <property type="entry name" value="VASt"/>
    <property type="match status" value="1"/>
</dbReference>
<feature type="compositionally biased region" description="Polar residues" evidence="6">
    <location>
        <begin position="407"/>
        <end position="416"/>
    </location>
</feature>
<dbReference type="PANTHER" id="PTHR23319:SF4">
    <property type="entry name" value="GRAM DOMAIN CONTAINING 1B, ISOFORM E"/>
    <property type="match status" value="1"/>
</dbReference>
<dbReference type="InterPro" id="IPR000727">
    <property type="entry name" value="T_SNARE_dom"/>
</dbReference>
<evidence type="ECO:0000256" key="5">
    <source>
        <dbReference type="ARBA" id="ARBA00023136"/>
    </source>
</evidence>
<feature type="region of interest" description="Disordered" evidence="6">
    <location>
        <begin position="847"/>
        <end position="868"/>
    </location>
</feature>
<feature type="compositionally biased region" description="Basic and acidic residues" evidence="6">
    <location>
        <begin position="965"/>
        <end position="978"/>
    </location>
</feature>
<dbReference type="InterPro" id="IPR001849">
    <property type="entry name" value="PH_domain"/>
</dbReference>
<dbReference type="PROSITE" id="PS50192">
    <property type="entry name" value="T_SNARE"/>
    <property type="match status" value="1"/>
</dbReference>
<reference evidence="11 12" key="1">
    <citation type="journal article" date="2019" name="Sci. Rep.">
        <title>Comparative genomics of chytrid fungi reveal insights into the obligate biotrophic and pathogenic lifestyle of Synchytrium endobioticum.</title>
        <authorList>
            <person name="van de Vossenberg B.T.L.H."/>
            <person name="Warris S."/>
            <person name="Nguyen H.D.T."/>
            <person name="van Gent-Pelzer M.P.E."/>
            <person name="Joly D.L."/>
            <person name="van de Geest H.C."/>
            <person name="Bonants P.J.M."/>
            <person name="Smith D.S."/>
            <person name="Levesque C.A."/>
            <person name="van der Lee T.A.J."/>
        </authorList>
    </citation>
    <scope>NUCLEOTIDE SEQUENCE [LARGE SCALE GENOMIC DNA]</scope>
    <source>
        <strain evidence="11 12">CBS 675.73</strain>
    </source>
</reference>
<feature type="domain" description="VASt" evidence="10">
    <location>
        <begin position="1733"/>
        <end position="1923"/>
    </location>
</feature>
<evidence type="ECO:0000256" key="1">
    <source>
        <dbReference type="ARBA" id="ARBA00004167"/>
    </source>
</evidence>
<feature type="region of interest" description="Disordered" evidence="6">
    <location>
        <begin position="1264"/>
        <end position="1287"/>
    </location>
</feature>
<sequence>MRDRLAELQKNGNTLDEVQAEPPRALESIDTPIIPSSKTNFSFKRAGGKVWDPLNSSATLVDADAITSTASTGSLSLVTPTSTPMIVNGGDPAAVVTPARDETDRILALVESISQTVTSLQCQTVRLRATLNEFDEHGEGEDVELLRPVIEEKFDILKEGIKNVKVLIAGLNLKAVPFGRPEGLVQLAAFHRRRLTMDVTRVEADLEKVFRTGERVLLAGGVSKAADAAGFGKLRPSCSQDFITITPGRADSRKGSKLQDLIEARTKLDVHQEKEKELQRIEGGLTELVHLYGNMREVIDTQDIKMDAIVTSLDTTCVEVDTAVTHVTMAVQSRKKSRKTCWIMSAWIVGVVVLGIVAAVLYFVVFSKMATTRIKGPNRQQESDESRIPNNQRIWTTAKPNVNLSASIQSPPSSARIQPRCLSPSPSDDSWPRVSLSLDMEKCVVVIESLSAANQFEEGTSHNHTPETSKNINNNTSRYLSPPRHLQSKYVLSPTCVHLTTTTTASGVAMRTLIVHHSHSSSPLLIRHHVVQKMDAWLDAFAKALAFARCADPSAHSLPLSHTHDCIEKSNLNALIGNFPARVVSLEQENSELTARLKLVVEDLEYSRLLVKHLYGKIEGLRRELEAAAQASESPASDALSEVKLKEALSEQEQRHQNSEDCLKREFEDREQRMNEFYLHRQQALDQRVLDLTNEVQSLRQAARLTYTIDEVQNRIEEALLNREEDLEQERKDKAKSEQEKRNDQNASCAPSYEFPPRAKSEKEVQKLQASAENSRPEPRKENPDLGAQRLSGLFREDAALGSTSSTPAEPPVLEEKQVFSQQSETLNCGLQLGHVQFVQESANQGHNGAGNLLPQSEQTSAKGASNGCSEIQEDSVHAALNIERIVKKRPQNPDLRRRSNADEEVSLEPFIKKSELCHGNEVAQSCWKEDVLDDLMDSNYGDLLFPDRDASAENLDSSFLEAQGGERHSRGVWHDSDIETTNKPAPQIQPPPPMKSPSLDPAKTHTRSHHVSLQMAARDSPFLRANLNHFEDELEELLKWVDGLIKAGKGYAESFLKMNDYSLTLVSSFISHRRLSILGDTSVLDSFAEALKTVCSLNAQMADDFSDNLVLPLQRYLREEIKELREHRKNHDRVTANYDAALLRYSQLPKNKETSALHEDSFVLFEAKKAYIHSNLNYADHVIAFKNKMIYFFVQQLMLAMYTHMDYFENNFEVFLGMKTSMDALKVRIEERRRALPTQEEILSYKNALEEEALSLARPKMADLSQNGSKSRSDSPSLAPYSKPANGAVPSSAATSSMLSQLPASAIPVYPTEIEGYLFKKNEKKVWVRRYFLIKKGSLFYANTYPNSKTQRGAVLSTDAWTVANYSVRVDKTEDRRCVFEVYGAKRSIKLQAESDKEMMDWINVFEAARSAASKSVSVLDNFSALSSGGQSGLKGNQLITTAASSRAPSTRDATPEEDDEDYDAVTKSNFETEADEDAALEEAGEVDDDAVEVTVEDEGGEDNLAENPIPFTDCPIVYQDKGMEARNKELHKLLKSVPPADYLIDCRPPLFRANLLQGKIYVTQNRICFYSNLMGIISVLVIHLKDVTSITRTKSGLHKCINIETTKAPVEYNALSSYLFKLLNFHACPQHQFKTFLKDDEKTHFVISEAWKNATKTSGRLTAQELFDNLTASEAKLDEKDKTQQDGEDGSSLAAAESLECGDGPSSTEFDLPEDTPPPSTNPSCECPPADHHEVKDQEFSLNIPAKRAFELIFSNDRPETNQLWSKLFASRNETNVVSEAWVEPSTGTILGDAPAGAIASKSLNYIMPMNNPMVKLKEVGVESIFYLIKRVEYFVYVVEKRGCTPAAPYGDNFTTITRYCITWTGKNSCKISMYSGVKFFKSPMVKGIIKQQAMGGSAGFSADFAKMIKSEVNSALARENSSKSGGAGGNAVEQEALAASDSGHVHDDSGVLSQVSESVLPFGFSHSFFGQWGLVGLLGLSIFLNLYNAFKSGPVTGGNLISVSAVESRCVLAQHDSLDWRKEIAGTIKVGTFSEKSILGYLKSHYPAWNVQNCNMSSVSPWLASMHHIAHFPPPPYHNESSKLAFQKLHAIQEAANQARKEALQSLKWLDEVDRDIFWAGYWNWVADSVVANENENKCKEIGSGASKFIGGCARIRDPPFMDQLPGELLQEIAAWLDPHGIQVIGQLNRRCRHRSSIHALVAQPSFATRNLRVFAASKGATALKWLPMLKMKHLGVHYVAALFCMYGFRRGTLTFLAIGNEDGHRWFPGLTRSNLSRSDVMPDTFNPKLQGLVCQALPLSLQKVPPKENACGFHDYELVLFWAAFCGYEALIQKCVVSIVSNSFQFPTSQLVQTSVTAAFLFACSNNQRDSAHLLLESEKVDLRRWGKHAFAEAACVGSVGIVELLISWRGELWLDVSRGEQRVSDTAFLWASQNGHFDVVECILRSGVRVSEKILLQVKLLGSFKLNALLNKYCPLL</sequence>
<dbReference type="PROSITE" id="PS51778">
    <property type="entry name" value="VAST"/>
    <property type="match status" value="1"/>
</dbReference>
<dbReference type="SMART" id="SM00397">
    <property type="entry name" value="t_SNARE"/>
    <property type="match status" value="1"/>
</dbReference>
<dbReference type="GO" id="GO:0120015">
    <property type="term" value="F:sterol transfer activity"/>
    <property type="evidence" value="ECO:0007669"/>
    <property type="project" value="TreeGrafter"/>
</dbReference>
<dbReference type="PANTHER" id="PTHR23319">
    <property type="entry name" value="GRAM DOMAIN CONTAINING 1B, ISOFORM E"/>
    <property type="match status" value="1"/>
</dbReference>
<dbReference type="InterPro" id="IPR004148">
    <property type="entry name" value="BAR_dom"/>
</dbReference>
<dbReference type="OrthoDB" id="10070851at2759"/>
<dbReference type="GO" id="GO:0005789">
    <property type="term" value="C:endoplasmic reticulum membrane"/>
    <property type="evidence" value="ECO:0007669"/>
    <property type="project" value="TreeGrafter"/>
</dbReference>
<feature type="compositionally biased region" description="Polar residues" evidence="6">
    <location>
        <begin position="1265"/>
        <end position="1277"/>
    </location>
</feature>
<dbReference type="PROSITE" id="PS50003">
    <property type="entry name" value="PH_DOMAIN"/>
    <property type="match status" value="1"/>
</dbReference>
<dbReference type="InterPro" id="IPR027267">
    <property type="entry name" value="AH/BAR_dom_sf"/>
</dbReference>
<keyword evidence="5 7" id="KW-0472">Membrane</keyword>
<organism evidence="11 12">
    <name type="scientific">Chytriomyces confervae</name>
    <dbReference type="NCBI Taxonomy" id="246404"/>
    <lineage>
        <taxon>Eukaryota</taxon>
        <taxon>Fungi</taxon>
        <taxon>Fungi incertae sedis</taxon>
        <taxon>Chytridiomycota</taxon>
        <taxon>Chytridiomycota incertae sedis</taxon>
        <taxon>Chytridiomycetes</taxon>
        <taxon>Chytridiales</taxon>
        <taxon>Chytriomycetaceae</taxon>
        <taxon>Chytriomyces</taxon>
    </lineage>
</organism>
<comment type="similarity">
    <text evidence="2">Belongs to the YSP2 family.</text>
</comment>
<accession>A0A507FPS0</accession>
<feature type="region of interest" description="Disordered" evidence="6">
    <location>
        <begin position="1442"/>
        <end position="1465"/>
    </location>
</feature>
<protein>
    <submittedName>
        <fullName evidence="11">Uncharacterized protein</fullName>
    </submittedName>
</protein>
<dbReference type="Gene3D" id="2.30.29.30">
    <property type="entry name" value="Pleckstrin-homology domain (PH domain)/Phosphotyrosine-binding domain (PTB)"/>
    <property type="match status" value="2"/>
</dbReference>
<dbReference type="SMART" id="SM00233">
    <property type="entry name" value="PH"/>
    <property type="match status" value="1"/>
</dbReference>
<evidence type="ECO:0000256" key="4">
    <source>
        <dbReference type="ARBA" id="ARBA00022989"/>
    </source>
</evidence>
<dbReference type="SUPFAM" id="SSF50729">
    <property type="entry name" value="PH domain-like"/>
    <property type="match status" value="1"/>
</dbReference>
<feature type="transmembrane region" description="Helical" evidence="7">
    <location>
        <begin position="342"/>
        <end position="365"/>
    </location>
</feature>
<dbReference type="InterPro" id="IPR031968">
    <property type="entry name" value="VASt"/>
</dbReference>
<dbReference type="InterPro" id="IPR011993">
    <property type="entry name" value="PH-like_dom_sf"/>
</dbReference>
<dbReference type="STRING" id="246404.A0A507FPS0"/>
<gene>
    <name evidence="11" type="ORF">CcCBS67573_g00415</name>
</gene>
<keyword evidence="4 7" id="KW-1133">Transmembrane helix</keyword>
<dbReference type="SUPFAM" id="SSF47661">
    <property type="entry name" value="t-snare proteins"/>
    <property type="match status" value="1"/>
</dbReference>
<dbReference type="InterPro" id="IPR004182">
    <property type="entry name" value="GRAM"/>
</dbReference>
<feature type="domain" description="PH" evidence="8">
    <location>
        <begin position="1312"/>
        <end position="1412"/>
    </location>
</feature>
<dbReference type="Pfam" id="PF02893">
    <property type="entry name" value="GRAM"/>
    <property type="match status" value="1"/>
</dbReference>
<feature type="compositionally biased region" description="Polar residues" evidence="6">
    <location>
        <begin position="1442"/>
        <end position="1454"/>
    </location>
</feature>
<proteinExistence type="inferred from homology"/>
<keyword evidence="3 7" id="KW-0812">Transmembrane</keyword>
<dbReference type="Gene3D" id="1.20.1270.60">
    <property type="entry name" value="Arfaptin homology (AH) domain/BAR domain"/>
    <property type="match status" value="1"/>
</dbReference>
<evidence type="ECO:0000256" key="3">
    <source>
        <dbReference type="ARBA" id="ARBA00022692"/>
    </source>
</evidence>
<evidence type="ECO:0000259" key="10">
    <source>
        <dbReference type="PROSITE" id="PS51778"/>
    </source>
</evidence>
<dbReference type="Pfam" id="PF00169">
    <property type="entry name" value="PH"/>
    <property type="match status" value="1"/>
</dbReference>
<feature type="region of interest" description="Disordered" evidence="6">
    <location>
        <begin position="374"/>
        <end position="393"/>
    </location>
</feature>
<evidence type="ECO:0000256" key="6">
    <source>
        <dbReference type="SAM" id="MobiDB-lite"/>
    </source>
</evidence>
<evidence type="ECO:0000256" key="2">
    <source>
        <dbReference type="ARBA" id="ARBA00006582"/>
    </source>
</evidence>
<dbReference type="Proteomes" id="UP000320333">
    <property type="component" value="Unassembled WGS sequence"/>
</dbReference>
<evidence type="ECO:0000256" key="7">
    <source>
        <dbReference type="SAM" id="Phobius"/>
    </source>
</evidence>
<dbReference type="InterPro" id="IPR051482">
    <property type="entry name" value="Cholesterol_transport"/>
</dbReference>
<feature type="compositionally biased region" description="Polar residues" evidence="6">
    <location>
        <begin position="468"/>
        <end position="479"/>
    </location>
</feature>
<feature type="region of interest" description="Disordered" evidence="6">
    <location>
        <begin position="1679"/>
        <end position="1735"/>
    </location>
</feature>
<comment type="caution">
    <text evidence="11">The sequence shown here is derived from an EMBL/GenBank/DDBJ whole genome shotgun (WGS) entry which is preliminary data.</text>
</comment>
<evidence type="ECO:0000313" key="11">
    <source>
        <dbReference type="EMBL" id="TPX78272.1"/>
    </source>
</evidence>
<evidence type="ECO:0000259" key="8">
    <source>
        <dbReference type="PROSITE" id="PS50003"/>
    </source>
</evidence>
<dbReference type="GO" id="GO:0005886">
    <property type="term" value="C:plasma membrane"/>
    <property type="evidence" value="ECO:0007669"/>
    <property type="project" value="TreeGrafter"/>
</dbReference>
<feature type="compositionally biased region" description="Basic and acidic residues" evidence="6">
    <location>
        <begin position="775"/>
        <end position="784"/>
    </location>
</feature>
<dbReference type="SUPFAM" id="SSF48403">
    <property type="entry name" value="Ankyrin repeat"/>
    <property type="match status" value="1"/>
</dbReference>
<feature type="compositionally biased region" description="Polar residues" evidence="6">
    <location>
        <begin position="854"/>
        <end position="868"/>
    </location>
</feature>
<dbReference type="GO" id="GO:0032934">
    <property type="term" value="F:sterol binding"/>
    <property type="evidence" value="ECO:0007669"/>
    <property type="project" value="TreeGrafter"/>
</dbReference>
<feature type="compositionally biased region" description="Basic and acidic residues" evidence="6">
    <location>
        <begin position="726"/>
        <end position="744"/>
    </location>
</feature>
<feature type="compositionally biased region" description="Basic and acidic residues" evidence="6">
    <location>
        <begin position="757"/>
        <end position="766"/>
    </location>
</feature>
<name>A0A507FPS0_9FUNG</name>
<dbReference type="EMBL" id="QEAP01000006">
    <property type="protein sequence ID" value="TPX78272.1"/>
    <property type="molecule type" value="Genomic_DNA"/>
</dbReference>
<dbReference type="Pfam" id="PF16746">
    <property type="entry name" value="BAR_3"/>
    <property type="match status" value="1"/>
</dbReference>
<dbReference type="Gene3D" id="1.25.40.20">
    <property type="entry name" value="Ankyrin repeat-containing domain"/>
    <property type="match status" value="1"/>
</dbReference>
<feature type="region of interest" description="Disordered" evidence="6">
    <location>
        <begin position="407"/>
        <end position="428"/>
    </location>
</feature>
<feature type="region of interest" description="Disordered" evidence="6">
    <location>
        <begin position="964"/>
        <end position="1005"/>
    </location>
</feature>
<dbReference type="SMART" id="SM00568">
    <property type="entry name" value="GRAM"/>
    <property type="match status" value="1"/>
</dbReference>
<dbReference type="GO" id="GO:0032366">
    <property type="term" value="P:intracellular sterol transport"/>
    <property type="evidence" value="ECO:0007669"/>
    <property type="project" value="TreeGrafter"/>
</dbReference>
<feature type="region of interest" description="Disordered" evidence="6">
    <location>
        <begin position="456"/>
        <end position="479"/>
    </location>
</feature>
<evidence type="ECO:0000313" key="12">
    <source>
        <dbReference type="Proteomes" id="UP000320333"/>
    </source>
</evidence>
<keyword evidence="12" id="KW-1185">Reference proteome</keyword>
<dbReference type="InterPro" id="IPR010989">
    <property type="entry name" value="SNARE"/>
</dbReference>